<accession>A0A841FBB5</accession>
<protein>
    <recommendedName>
        <fullName evidence="3">histidine kinase</fullName>
        <ecNumber evidence="3">2.7.13.3</ecNumber>
    </recommendedName>
</protein>
<dbReference type="Pfam" id="PF00672">
    <property type="entry name" value="HAMP"/>
    <property type="match status" value="1"/>
</dbReference>
<dbReference type="SUPFAM" id="SSF47384">
    <property type="entry name" value="Homodimeric domain of signal transducing histidine kinase"/>
    <property type="match status" value="1"/>
</dbReference>
<dbReference type="InterPro" id="IPR036097">
    <property type="entry name" value="HisK_dim/P_sf"/>
</dbReference>
<evidence type="ECO:0000313" key="14">
    <source>
        <dbReference type="EMBL" id="MBB6032605.1"/>
    </source>
</evidence>
<evidence type="ECO:0000256" key="9">
    <source>
        <dbReference type="ARBA" id="ARBA00023012"/>
    </source>
</evidence>
<dbReference type="InterPro" id="IPR003661">
    <property type="entry name" value="HisK_dim/P_dom"/>
</dbReference>
<comment type="caution">
    <text evidence="14">The sequence shown here is derived from an EMBL/GenBank/DDBJ whole genome shotgun (WGS) entry which is preliminary data.</text>
</comment>
<evidence type="ECO:0000256" key="5">
    <source>
        <dbReference type="ARBA" id="ARBA00022679"/>
    </source>
</evidence>
<keyword evidence="7 14" id="KW-0418">Kinase</keyword>
<dbReference type="Proteomes" id="UP000548476">
    <property type="component" value="Unassembled WGS sequence"/>
</dbReference>
<dbReference type="SMART" id="SM00387">
    <property type="entry name" value="HATPase_c"/>
    <property type="match status" value="1"/>
</dbReference>
<evidence type="ECO:0000259" key="12">
    <source>
        <dbReference type="PROSITE" id="PS50109"/>
    </source>
</evidence>
<evidence type="ECO:0000256" key="11">
    <source>
        <dbReference type="SAM" id="Phobius"/>
    </source>
</evidence>
<feature type="domain" description="Histidine kinase" evidence="12">
    <location>
        <begin position="227"/>
        <end position="431"/>
    </location>
</feature>
<dbReference type="InterPro" id="IPR003660">
    <property type="entry name" value="HAMP_dom"/>
</dbReference>
<name>A0A841FBB5_9ACTN</name>
<dbReference type="SMART" id="SM00304">
    <property type="entry name" value="HAMP"/>
    <property type="match status" value="1"/>
</dbReference>
<dbReference type="PANTHER" id="PTHR45436">
    <property type="entry name" value="SENSOR HISTIDINE KINASE YKOH"/>
    <property type="match status" value="1"/>
</dbReference>
<keyword evidence="5 14" id="KW-0808">Transferase</keyword>
<feature type="transmembrane region" description="Helical" evidence="11">
    <location>
        <begin position="142"/>
        <end position="165"/>
    </location>
</feature>
<keyword evidence="15" id="KW-1185">Reference proteome</keyword>
<evidence type="ECO:0000313" key="15">
    <source>
        <dbReference type="Proteomes" id="UP000548476"/>
    </source>
</evidence>
<dbReference type="InterPro" id="IPR005467">
    <property type="entry name" value="His_kinase_dom"/>
</dbReference>
<dbReference type="CDD" id="cd06225">
    <property type="entry name" value="HAMP"/>
    <property type="match status" value="1"/>
</dbReference>
<reference evidence="14 15" key="1">
    <citation type="submission" date="2020-08" db="EMBL/GenBank/DDBJ databases">
        <title>Genomic Encyclopedia of Type Strains, Phase IV (KMG-IV): sequencing the most valuable type-strain genomes for metagenomic binning, comparative biology and taxonomic classification.</title>
        <authorList>
            <person name="Goeker M."/>
        </authorList>
    </citation>
    <scope>NUCLEOTIDE SEQUENCE [LARGE SCALE GENOMIC DNA]</scope>
    <source>
        <strain evidence="14 15">YIM 65646</strain>
    </source>
</reference>
<dbReference type="InterPro" id="IPR050428">
    <property type="entry name" value="TCS_sensor_his_kinase"/>
</dbReference>
<dbReference type="RefSeq" id="WP_203686099.1">
    <property type="nucleotide sequence ID" value="NZ_BONT01000038.1"/>
</dbReference>
<dbReference type="AlphaFoldDB" id="A0A841FBB5"/>
<dbReference type="EMBL" id="JACHGT010000001">
    <property type="protein sequence ID" value="MBB6032605.1"/>
    <property type="molecule type" value="Genomic_DNA"/>
</dbReference>
<dbReference type="Pfam" id="PF00512">
    <property type="entry name" value="HisKA"/>
    <property type="match status" value="1"/>
</dbReference>
<evidence type="ECO:0000259" key="13">
    <source>
        <dbReference type="PROSITE" id="PS50885"/>
    </source>
</evidence>
<dbReference type="CDD" id="cd00075">
    <property type="entry name" value="HATPase"/>
    <property type="match status" value="1"/>
</dbReference>
<dbReference type="EC" id="2.7.13.3" evidence="3"/>
<dbReference type="GO" id="GO:0005886">
    <property type="term" value="C:plasma membrane"/>
    <property type="evidence" value="ECO:0007669"/>
    <property type="project" value="UniProtKB-SubCell"/>
</dbReference>
<evidence type="ECO:0000256" key="2">
    <source>
        <dbReference type="ARBA" id="ARBA00004236"/>
    </source>
</evidence>
<dbReference type="SUPFAM" id="SSF55874">
    <property type="entry name" value="ATPase domain of HSP90 chaperone/DNA topoisomerase II/histidine kinase"/>
    <property type="match status" value="1"/>
</dbReference>
<dbReference type="PRINTS" id="PR00344">
    <property type="entry name" value="BCTRLSENSOR"/>
</dbReference>
<evidence type="ECO:0000256" key="10">
    <source>
        <dbReference type="ARBA" id="ARBA00023136"/>
    </source>
</evidence>
<dbReference type="PROSITE" id="PS50885">
    <property type="entry name" value="HAMP"/>
    <property type="match status" value="1"/>
</dbReference>
<dbReference type="SMART" id="SM00388">
    <property type="entry name" value="HisKA"/>
    <property type="match status" value="1"/>
</dbReference>
<keyword evidence="6 11" id="KW-0812">Transmembrane</keyword>
<dbReference type="Gene3D" id="3.30.565.10">
    <property type="entry name" value="Histidine kinase-like ATPase, C-terminal domain"/>
    <property type="match status" value="1"/>
</dbReference>
<dbReference type="Pfam" id="PF02518">
    <property type="entry name" value="HATPase_c"/>
    <property type="match status" value="1"/>
</dbReference>
<gene>
    <name evidence="14" type="ORF">HNR73_000447</name>
</gene>
<organism evidence="14 15">
    <name type="scientific">Phytomonospora endophytica</name>
    <dbReference type="NCBI Taxonomy" id="714109"/>
    <lineage>
        <taxon>Bacteria</taxon>
        <taxon>Bacillati</taxon>
        <taxon>Actinomycetota</taxon>
        <taxon>Actinomycetes</taxon>
        <taxon>Micromonosporales</taxon>
        <taxon>Micromonosporaceae</taxon>
        <taxon>Phytomonospora</taxon>
    </lineage>
</organism>
<dbReference type="Gene3D" id="1.10.287.130">
    <property type="match status" value="1"/>
</dbReference>
<dbReference type="InterPro" id="IPR036890">
    <property type="entry name" value="HATPase_C_sf"/>
</dbReference>
<dbReference type="SUPFAM" id="SSF158472">
    <property type="entry name" value="HAMP domain-like"/>
    <property type="match status" value="1"/>
</dbReference>
<dbReference type="CDD" id="cd00082">
    <property type="entry name" value="HisKA"/>
    <property type="match status" value="1"/>
</dbReference>
<keyword evidence="8 11" id="KW-1133">Transmembrane helix</keyword>
<sequence>MSVTAALAAAIVAILALSAAYLVTRHELNAELDLSLRRAATNVARQVDAGTWVHAGECLWLASPGCVQLVAADGTVTPEPDANQPAVAPGARDVATGDRAAFYRDSTLDGHPVRSYIAPVSGGGAVQVSVRADSVDRGLARIGVALGLTGAAGVLLAALLGYLVARTSLRPVAELTRTAETIAATRDPAHRIDVRGDDELARLGASVNTMLDELDAALRAQRRLVADASHELRTPLTSLRAGLDLLARGELPPERAVRLAESLRVQGVELTGLVNDLIELARGDDGERHVEDVRLDALVEHCVDTARRHWPGVEFTVAVEATVVDGVPERLARAVANLLDNAAKFAGSGHVRVGLDGGVLRIADDGPGIAEGELPRVFDRFWRAPSARGLPGSGLGLAIVRQVVEAHGGVVTVESKEGEGTVVTVALPANRTT</sequence>
<dbReference type="PROSITE" id="PS50109">
    <property type="entry name" value="HIS_KIN"/>
    <property type="match status" value="1"/>
</dbReference>
<feature type="domain" description="HAMP" evidence="13">
    <location>
        <begin position="166"/>
        <end position="219"/>
    </location>
</feature>
<keyword evidence="10 11" id="KW-0472">Membrane</keyword>
<evidence type="ECO:0000256" key="3">
    <source>
        <dbReference type="ARBA" id="ARBA00012438"/>
    </source>
</evidence>
<proteinExistence type="predicted"/>
<dbReference type="PANTHER" id="PTHR45436:SF5">
    <property type="entry name" value="SENSOR HISTIDINE KINASE TRCS"/>
    <property type="match status" value="1"/>
</dbReference>
<evidence type="ECO:0000256" key="6">
    <source>
        <dbReference type="ARBA" id="ARBA00022692"/>
    </source>
</evidence>
<keyword evidence="9" id="KW-0902">Two-component regulatory system</keyword>
<evidence type="ECO:0000256" key="7">
    <source>
        <dbReference type="ARBA" id="ARBA00022777"/>
    </source>
</evidence>
<evidence type="ECO:0000256" key="8">
    <source>
        <dbReference type="ARBA" id="ARBA00022989"/>
    </source>
</evidence>
<dbReference type="GO" id="GO:0000155">
    <property type="term" value="F:phosphorelay sensor kinase activity"/>
    <property type="evidence" value="ECO:0007669"/>
    <property type="project" value="InterPro"/>
</dbReference>
<evidence type="ECO:0000256" key="4">
    <source>
        <dbReference type="ARBA" id="ARBA00022553"/>
    </source>
</evidence>
<comment type="catalytic activity">
    <reaction evidence="1">
        <text>ATP + protein L-histidine = ADP + protein N-phospho-L-histidine.</text>
        <dbReference type="EC" id="2.7.13.3"/>
    </reaction>
</comment>
<keyword evidence="4" id="KW-0597">Phosphoprotein</keyword>
<dbReference type="InterPro" id="IPR003594">
    <property type="entry name" value="HATPase_dom"/>
</dbReference>
<dbReference type="InterPro" id="IPR004358">
    <property type="entry name" value="Sig_transdc_His_kin-like_C"/>
</dbReference>
<comment type="subcellular location">
    <subcellularLocation>
        <location evidence="2">Cell membrane</location>
    </subcellularLocation>
</comment>
<dbReference type="Gene3D" id="6.10.340.10">
    <property type="match status" value="1"/>
</dbReference>
<evidence type="ECO:0000256" key="1">
    <source>
        <dbReference type="ARBA" id="ARBA00000085"/>
    </source>
</evidence>